<proteinExistence type="predicted"/>
<dbReference type="PANTHER" id="PTHR33116">
    <property type="entry name" value="REVERSE TRANSCRIPTASE ZINC-BINDING DOMAIN-CONTAINING PROTEIN-RELATED-RELATED"/>
    <property type="match status" value="1"/>
</dbReference>
<keyword evidence="3" id="KW-1185">Reference proteome</keyword>
<evidence type="ECO:0000313" key="3">
    <source>
        <dbReference type="Proteomes" id="UP000187406"/>
    </source>
</evidence>
<accession>A0A1Q3AXE6</accession>
<dbReference type="AlphaFoldDB" id="A0A1Q3AXE6"/>
<evidence type="ECO:0000259" key="1">
    <source>
        <dbReference type="Pfam" id="PF13966"/>
    </source>
</evidence>
<organism evidence="2 3">
    <name type="scientific">Cephalotus follicularis</name>
    <name type="common">Albany pitcher plant</name>
    <dbReference type="NCBI Taxonomy" id="3775"/>
    <lineage>
        <taxon>Eukaryota</taxon>
        <taxon>Viridiplantae</taxon>
        <taxon>Streptophyta</taxon>
        <taxon>Embryophyta</taxon>
        <taxon>Tracheophyta</taxon>
        <taxon>Spermatophyta</taxon>
        <taxon>Magnoliopsida</taxon>
        <taxon>eudicotyledons</taxon>
        <taxon>Gunneridae</taxon>
        <taxon>Pentapetalae</taxon>
        <taxon>rosids</taxon>
        <taxon>fabids</taxon>
        <taxon>Oxalidales</taxon>
        <taxon>Cephalotaceae</taxon>
        <taxon>Cephalotus</taxon>
    </lineage>
</organism>
<dbReference type="OrthoDB" id="1748554at2759"/>
<protein>
    <submittedName>
        <fullName evidence="2">Zf-RVT domain-containing protein</fullName>
    </submittedName>
</protein>
<evidence type="ECO:0000313" key="2">
    <source>
        <dbReference type="EMBL" id="GAV60421.1"/>
    </source>
</evidence>
<dbReference type="EMBL" id="BDDD01000152">
    <property type="protein sequence ID" value="GAV60421.1"/>
    <property type="molecule type" value="Genomic_DNA"/>
</dbReference>
<dbReference type="Pfam" id="PF13966">
    <property type="entry name" value="zf-RVT"/>
    <property type="match status" value="1"/>
</dbReference>
<gene>
    <name evidence="2" type="ORF">CFOL_v3_03952</name>
</gene>
<reference evidence="3" key="1">
    <citation type="submission" date="2016-04" db="EMBL/GenBank/DDBJ databases">
        <title>Cephalotus genome sequencing.</title>
        <authorList>
            <person name="Fukushima K."/>
            <person name="Hasebe M."/>
            <person name="Fang X."/>
        </authorList>
    </citation>
    <scope>NUCLEOTIDE SEQUENCE [LARGE SCALE GENOMIC DNA]</scope>
    <source>
        <strain evidence="3">cv. St1</strain>
    </source>
</reference>
<feature type="domain" description="Reverse transcriptase zinc-binding" evidence="1">
    <location>
        <begin position="7"/>
        <end position="91"/>
    </location>
</feature>
<dbReference type="Proteomes" id="UP000187406">
    <property type="component" value="Unassembled WGS sequence"/>
</dbReference>
<name>A0A1Q3AXE6_CEPFO</name>
<comment type="caution">
    <text evidence="2">The sequence shown here is derived from an EMBL/GenBank/DDBJ whole genome shotgun (WGS) entry which is preliminary data.</text>
</comment>
<dbReference type="PANTHER" id="PTHR33116:SF84">
    <property type="entry name" value="RNA-DIRECTED DNA POLYMERASE"/>
    <property type="match status" value="1"/>
</dbReference>
<dbReference type="InterPro" id="IPR026960">
    <property type="entry name" value="RVT-Znf"/>
</dbReference>
<dbReference type="InParanoid" id="A0A1Q3AXE6"/>
<sequence>MKKGCTFSLHEAWRAFIPHSPIVPWSKVVWFPRRIPKHCFYLWLTFRDGHKTLDKLHSWGVVQYVCCAFRCGQKESIDHLFFACPFIATIWNHFLAKCGFRRSCGGWSGESDWCIQRLQGNSFRSWITKLTLAAVIYHCWMERNNHFFQNSFGNSDSLIQAVALDIEGKCWGLSRVADNPMNSEIFSNWNFPLSLLSVGTSMPAGFLWNL</sequence>